<proteinExistence type="predicted"/>
<evidence type="ECO:0000313" key="4">
    <source>
        <dbReference type="Proteomes" id="UP000306050"/>
    </source>
</evidence>
<sequence>MQRHDGTEYIPAIFGGAPPHAQQVISLMRMSQEMTTWNLPVIIAQTLLVAEIVRTYPAELRMLTRLAQRRKPNMAEIFFVIIKYLALVAVTLDILVMMTFAARTDADCHAWAWTSSTLYFVCSTLVFCVVGWRARIIFRTCSVASYLLAAGLVGQFGVAMWTNYRVSKADALTPAGTCAPAAQVHGSPQGNEGLTIRFWQSSTFWFLLYNTLFECVVMIACCVRLKRTSSGPSGLTQIAKVLFFNNVHYMAGVETCNAIELTILMGWTSSLPPVHITSIAIQIVVGLQMLIGEQEAVYSPSCSTLSSGAYPSANGSYINKHHQHQHSVMSSSSNATFISSPSRVLSYVKRPGTANTEAGYPARKNTFSSCSSVPAYVKHSPMTEEVVPPQPPPKSTIPYRQDVTVSVDMSGQCPLPAHAPTSAPGPIPL</sequence>
<feature type="transmembrane region" description="Helical" evidence="2">
    <location>
        <begin position="77"/>
        <end position="98"/>
    </location>
</feature>
<dbReference type="OrthoDB" id="2548644at2759"/>
<evidence type="ECO:0000256" key="2">
    <source>
        <dbReference type="SAM" id="Phobius"/>
    </source>
</evidence>
<protein>
    <submittedName>
        <fullName evidence="3">Uncharacterized protein</fullName>
    </submittedName>
</protein>
<gene>
    <name evidence="3" type="ORF">EX895_001971</name>
</gene>
<feature type="transmembrane region" description="Helical" evidence="2">
    <location>
        <begin position="204"/>
        <end position="223"/>
    </location>
</feature>
<evidence type="ECO:0000256" key="1">
    <source>
        <dbReference type="SAM" id="MobiDB-lite"/>
    </source>
</evidence>
<feature type="transmembrane region" description="Helical" evidence="2">
    <location>
        <begin position="144"/>
        <end position="164"/>
    </location>
</feature>
<dbReference type="GeneID" id="40724866"/>
<name>A0A4U7KXZ8_9BASI</name>
<comment type="caution">
    <text evidence="3">The sequence shown here is derived from an EMBL/GenBank/DDBJ whole genome shotgun (WGS) entry which is preliminary data.</text>
</comment>
<organism evidence="3 4">
    <name type="scientific">Sporisorium graminicola</name>
    <dbReference type="NCBI Taxonomy" id="280036"/>
    <lineage>
        <taxon>Eukaryota</taxon>
        <taxon>Fungi</taxon>
        <taxon>Dikarya</taxon>
        <taxon>Basidiomycota</taxon>
        <taxon>Ustilaginomycotina</taxon>
        <taxon>Ustilaginomycetes</taxon>
        <taxon>Ustilaginales</taxon>
        <taxon>Ustilaginaceae</taxon>
        <taxon>Sporisorium</taxon>
    </lineage>
</organism>
<dbReference type="KEGG" id="sgra:EX895_001971"/>
<dbReference type="EMBL" id="SRRM01000005">
    <property type="protein sequence ID" value="TKY89440.1"/>
    <property type="molecule type" value="Genomic_DNA"/>
</dbReference>
<accession>A0A4U7KXZ8</accession>
<dbReference type="RefSeq" id="XP_029741425.1">
    <property type="nucleotide sequence ID" value="XM_029882570.1"/>
</dbReference>
<dbReference type="Proteomes" id="UP000306050">
    <property type="component" value="Chromosome SGRAM_12"/>
</dbReference>
<evidence type="ECO:0000313" key="3">
    <source>
        <dbReference type="EMBL" id="TKY89440.1"/>
    </source>
</evidence>
<keyword evidence="2" id="KW-0472">Membrane</keyword>
<dbReference type="AlphaFoldDB" id="A0A4U7KXZ8"/>
<keyword evidence="2" id="KW-1133">Transmembrane helix</keyword>
<keyword evidence="2" id="KW-0812">Transmembrane</keyword>
<feature type="region of interest" description="Disordered" evidence="1">
    <location>
        <begin position="410"/>
        <end position="429"/>
    </location>
</feature>
<keyword evidence="4" id="KW-1185">Reference proteome</keyword>
<feature type="transmembrane region" description="Helical" evidence="2">
    <location>
        <begin position="110"/>
        <end position="132"/>
    </location>
</feature>
<reference evidence="3 4" key="1">
    <citation type="submission" date="2019-05" db="EMBL/GenBank/DDBJ databases">
        <title>Sporisorium graminicola CBS 10092 draft sequencing and annotation.</title>
        <authorList>
            <person name="Solano-Gonzalez S."/>
            <person name="Caddick M.X."/>
            <person name="Darby A."/>
        </authorList>
    </citation>
    <scope>NUCLEOTIDE SEQUENCE [LARGE SCALE GENOMIC DNA]</scope>
    <source>
        <strain evidence="3 4">CBS 10092</strain>
    </source>
</reference>